<evidence type="ECO:0000313" key="14">
    <source>
        <dbReference type="EMBL" id="MXP74358.1"/>
    </source>
</evidence>
<proteinExistence type="inferred from homology"/>
<gene>
    <name evidence="14" type="ORF">GN277_02640</name>
</gene>
<sequence>MEQTFMKEKKILPLVLSMSLPMVISMAVNSLYNIVDSYFVAKLSEDAMTALALVFPIQNMINAIAIGFAIGINATVAYFLGAGDQVNADKSASQGWFLNLLHGIFLTILCIAIMPPFLRMFSSDETVIKMALNYSNRAFLFSAVIALTLVYEKLFQAVGKMKVSMFCMMLGFVTNIILDPLMIFGIGFFPAMGIAGAAYATGIGQVLTLIAYLVFCKADPIPVKVKREYLKPEKNIAMKLYSVGLSATLSLALPSLLISVLNGILAAFSETYVLVLGAYYKLQTFIYLTANGIIQGIRPLMGYNYGAGEKERVRRIFRTTLILTMGVMCIGTILSWLIPAELIGLFTSNSQTIQIGVTALHIISLGFIVSAVSVTCSGALEGLGKGTPSLCISLLRYVILIMPAAFLLSRLFGADGVWYSFCFTEFVSAGLSYLIYRRQEAL</sequence>
<evidence type="ECO:0000256" key="10">
    <source>
        <dbReference type="ARBA" id="ARBA00023065"/>
    </source>
</evidence>
<keyword evidence="15" id="KW-1185">Reference proteome</keyword>
<keyword evidence="6" id="KW-0050">Antiport</keyword>
<comment type="function">
    <text evidence="1">Multidrug efflux pump.</text>
</comment>
<dbReference type="EMBL" id="WUQX01000001">
    <property type="protein sequence ID" value="MXP74358.1"/>
    <property type="molecule type" value="Genomic_DNA"/>
</dbReference>
<evidence type="ECO:0000256" key="13">
    <source>
        <dbReference type="SAM" id="Phobius"/>
    </source>
</evidence>
<feature type="transmembrane region" description="Helical" evidence="13">
    <location>
        <begin position="95"/>
        <end position="114"/>
    </location>
</feature>
<feature type="transmembrane region" description="Helical" evidence="13">
    <location>
        <begin position="134"/>
        <end position="151"/>
    </location>
</feature>
<evidence type="ECO:0000256" key="7">
    <source>
        <dbReference type="ARBA" id="ARBA00022475"/>
    </source>
</evidence>
<evidence type="ECO:0000256" key="4">
    <source>
        <dbReference type="ARBA" id="ARBA00020268"/>
    </source>
</evidence>
<reference evidence="14 15" key="1">
    <citation type="submission" date="2019-12" db="EMBL/GenBank/DDBJ databases">
        <title>Sporaefaciens musculi gen. nov., sp. nov., a novel bacterium isolated from the caecum of an obese mouse.</title>
        <authorList>
            <person name="Rasmussen T.S."/>
            <person name="Streidl T."/>
            <person name="Hitch T.C.A."/>
            <person name="Wortmann E."/>
            <person name="Deptula P."/>
            <person name="Hansen M."/>
            <person name="Nielsen D.S."/>
            <person name="Clavel T."/>
            <person name="Vogensen F.K."/>
        </authorList>
    </citation>
    <scope>NUCLEOTIDE SEQUENCE [LARGE SCALE GENOMIC DNA]</scope>
    <source>
        <strain evidence="14 15">WCA-9-b2</strain>
    </source>
</reference>
<keyword evidence="8 13" id="KW-0812">Transmembrane</keyword>
<feature type="transmembrane region" description="Helical" evidence="13">
    <location>
        <begin position="163"/>
        <end position="188"/>
    </location>
</feature>
<accession>A0A7X3MDE9</accession>
<evidence type="ECO:0000256" key="9">
    <source>
        <dbReference type="ARBA" id="ARBA00022989"/>
    </source>
</evidence>
<evidence type="ECO:0000256" key="11">
    <source>
        <dbReference type="ARBA" id="ARBA00023136"/>
    </source>
</evidence>
<keyword evidence="5" id="KW-0813">Transport</keyword>
<dbReference type="RefSeq" id="WP_159749597.1">
    <property type="nucleotide sequence ID" value="NZ_WUQX01000001.1"/>
</dbReference>
<comment type="subcellular location">
    <subcellularLocation>
        <location evidence="2">Cell membrane</location>
        <topology evidence="2">Multi-pass membrane protein</topology>
    </subcellularLocation>
</comment>
<feature type="transmembrane region" description="Helical" evidence="13">
    <location>
        <begin position="236"/>
        <end position="260"/>
    </location>
</feature>
<evidence type="ECO:0000256" key="8">
    <source>
        <dbReference type="ARBA" id="ARBA00022692"/>
    </source>
</evidence>
<feature type="transmembrane region" description="Helical" evidence="13">
    <location>
        <begin position="272"/>
        <end position="294"/>
    </location>
</feature>
<feature type="transmembrane region" description="Helical" evidence="13">
    <location>
        <begin position="194"/>
        <end position="215"/>
    </location>
</feature>
<protein>
    <recommendedName>
        <fullName evidence="4">Probable multidrug resistance protein NorM</fullName>
    </recommendedName>
    <alternativeName>
        <fullName evidence="12">Multidrug-efflux transporter</fullName>
    </alternativeName>
</protein>
<feature type="transmembrane region" description="Helical" evidence="13">
    <location>
        <begin position="358"/>
        <end position="382"/>
    </location>
</feature>
<evidence type="ECO:0000256" key="6">
    <source>
        <dbReference type="ARBA" id="ARBA00022449"/>
    </source>
</evidence>
<evidence type="ECO:0000256" key="2">
    <source>
        <dbReference type="ARBA" id="ARBA00004651"/>
    </source>
</evidence>
<evidence type="ECO:0000256" key="3">
    <source>
        <dbReference type="ARBA" id="ARBA00010199"/>
    </source>
</evidence>
<comment type="caution">
    <text evidence="14">The sequence shown here is derived from an EMBL/GenBank/DDBJ whole genome shotgun (WGS) entry which is preliminary data.</text>
</comment>
<organism evidence="14 15">
    <name type="scientific">Sporofaciens musculi</name>
    <dbReference type="NCBI Taxonomy" id="2681861"/>
    <lineage>
        <taxon>Bacteria</taxon>
        <taxon>Bacillati</taxon>
        <taxon>Bacillota</taxon>
        <taxon>Clostridia</taxon>
        <taxon>Lachnospirales</taxon>
        <taxon>Lachnospiraceae</taxon>
        <taxon>Sporofaciens</taxon>
    </lineage>
</organism>
<keyword evidence="7" id="KW-1003">Cell membrane</keyword>
<dbReference type="GO" id="GO:0006811">
    <property type="term" value="P:monoatomic ion transport"/>
    <property type="evidence" value="ECO:0007669"/>
    <property type="project" value="UniProtKB-KW"/>
</dbReference>
<keyword evidence="10" id="KW-0406">Ion transport</keyword>
<dbReference type="PANTHER" id="PTHR43298:SF2">
    <property type="entry name" value="FMN_FAD EXPORTER YEEO-RELATED"/>
    <property type="match status" value="1"/>
</dbReference>
<dbReference type="NCBIfam" id="TIGR00797">
    <property type="entry name" value="matE"/>
    <property type="match status" value="1"/>
</dbReference>
<feature type="transmembrane region" description="Helical" evidence="13">
    <location>
        <begin position="60"/>
        <end position="83"/>
    </location>
</feature>
<dbReference type="GO" id="GO:0005886">
    <property type="term" value="C:plasma membrane"/>
    <property type="evidence" value="ECO:0007669"/>
    <property type="project" value="UniProtKB-SubCell"/>
</dbReference>
<dbReference type="PANTHER" id="PTHR43298">
    <property type="entry name" value="MULTIDRUG RESISTANCE PROTEIN NORM-RELATED"/>
    <property type="match status" value="1"/>
</dbReference>
<dbReference type="InterPro" id="IPR050222">
    <property type="entry name" value="MATE_MdtK"/>
</dbReference>
<dbReference type="GO" id="GO:0015297">
    <property type="term" value="F:antiporter activity"/>
    <property type="evidence" value="ECO:0007669"/>
    <property type="project" value="UniProtKB-KW"/>
</dbReference>
<evidence type="ECO:0000256" key="1">
    <source>
        <dbReference type="ARBA" id="ARBA00003408"/>
    </source>
</evidence>
<keyword evidence="9 13" id="KW-1133">Transmembrane helix</keyword>
<dbReference type="Pfam" id="PF01554">
    <property type="entry name" value="MatE"/>
    <property type="match status" value="2"/>
</dbReference>
<keyword evidence="11 13" id="KW-0472">Membrane</keyword>
<feature type="transmembrane region" description="Helical" evidence="13">
    <location>
        <begin position="12"/>
        <end position="35"/>
    </location>
</feature>
<evidence type="ECO:0000256" key="12">
    <source>
        <dbReference type="ARBA" id="ARBA00031636"/>
    </source>
</evidence>
<evidence type="ECO:0000313" key="15">
    <source>
        <dbReference type="Proteomes" id="UP000460412"/>
    </source>
</evidence>
<dbReference type="PIRSF" id="PIRSF006603">
    <property type="entry name" value="DinF"/>
    <property type="match status" value="1"/>
</dbReference>
<name>A0A7X3MDE9_9FIRM</name>
<dbReference type="InterPro" id="IPR002528">
    <property type="entry name" value="MATE_fam"/>
</dbReference>
<feature type="transmembrane region" description="Helical" evidence="13">
    <location>
        <begin position="394"/>
        <end position="412"/>
    </location>
</feature>
<comment type="similarity">
    <text evidence="3">Belongs to the multi antimicrobial extrusion (MATE) (TC 2.A.66.1) family.</text>
</comment>
<dbReference type="GO" id="GO:0042910">
    <property type="term" value="F:xenobiotic transmembrane transporter activity"/>
    <property type="evidence" value="ECO:0007669"/>
    <property type="project" value="InterPro"/>
</dbReference>
<dbReference type="AlphaFoldDB" id="A0A7X3MDE9"/>
<evidence type="ECO:0000256" key="5">
    <source>
        <dbReference type="ARBA" id="ARBA00022448"/>
    </source>
</evidence>
<feature type="transmembrane region" description="Helical" evidence="13">
    <location>
        <begin position="418"/>
        <end position="436"/>
    </location>
</feature>
<dbReference type="Proteomes" id="UP000460412">
    <property type="component" value="Unassembled WGS sequence"/>
</dbReference>
<feature type="transmembrane region" description="Helical" evidence="13">
    <location>
        <begin position="315"/>
        <end position="338"/>
    </location>
</feature>
<dbReference type="InterPro" id="IPR048279">
    <property type="entry name" value="MdtK-like"/>
</dbReference>